<evidence type="ECO:0000313" key="3">
    <source>
        <dbReference type="Proteomes" id="UP000193560"/>
    </source>
</evidence>
<dbReference type="AlphaFoldDB" id="A0A1X2IT42"/>
<name>A0A1X2IT42_9FUNG</name>
<protein>
    <submittedName>
        <fullName evidence="2">Uncharacterized protein</fullName>
    </submittedName>
</protein>
<proteinExistence type="predicted"/>
<feature type="compositionally biased region" description="Basic residues" evidence="1">
    <location>
        <begin position="28"/>
        <end position="39"/>
    </location>
</feature>
<reference evidence="2 3" key="1">
    <citation type="submission" date="2016-07" db="EMBL/GenBank/DDBJ databases">
        <title>Pervasive Adenine N6-methylation of Active Genes in Fungi.</title>
        <authorList>
            <consortium name="DOE Joint Genome Institute"/>
            <person name="Mondo S.J."/>
            <person name="Dannebaum R.O."/>
            <person name="Kuo R.C."/>
            <person name="Labutti K."/>
            <person name="Haridas S."/>
            <person name="Kuo A."/>
            <person name="Salamov A."/>
            <person name="Ahrendt S.R."/>
            <person name="Lipzen A."/>
            <person name="Sullivan W."/>
            <person name="Andreopoulos W.B."/>
            <person name="Clum A."/>
            <person name="Lindquist E."/>
            <person name="Daum C."/>
            <person name="Ramamoorthy G.K."/>
            <person name="Gryganskyi A."/>
            <person name="Culley D."/>
            <person name="Magnuson J.K."/>
            <person name="James T.Y."/>
            <person name="O'Malley M.A."/>
            <person name="Stajich J.E."/>
            <person name="Spatafora J.W."/>
            <person name="Visel A."/>
            <person name="Grigoriev I.V."/>
        </authorList>
    </citation>
    <scope>NUCLEOTIDE SEQUENCE [LARGE SCALE GENOMIC DNA]</scope>
    <source>
        <strain evidence="2 3">NRRL 1336</strain>
    </source>
</reference>
<dbReference type="EMBL" id="MCGE01000005">
    <property type="protein sequence ID" value="ORZ21664.1"/>
    <property type="molecule type" value="Genomic_DNA"/>
</dbReference>
<evidence type="ECO:0000256" key="1">
    <source>
        <dbReference type="SAM" id="MobiDB-lite"/>
    </source>
</evidence>
<feature type="region of interest" description="Disordered" evidence="1">
    <location>
        <begin position="1"/>
        <end position="42"/>
    </location>
</feature>
<dbReference type="Proteomes" id="UP000193560">
    <property type="component" value="Unassembled WGS sequence"/>
</dbReference>
<feature type="region of interest" description="Disordered" evidence="1">
    <location>
        <begin position="89"/>
        <end position="215"/>
    </location>
</feature>
<feature type="compositionally biased region" description="Polar residues" evidence="1">
    <location>
        <begin position="98"/>
        <end position="125"/>
    </location>
</feature>
<keyword evidence="3" id="KW-1185">Reference proteome</keyword>
<dbReference type="OrthoDB" id="2284274at2759"/>
<organism evidence="2 3">
    <name type="scientific">Absidia repens</name>
    <dbReference type="NCBI Taxonomy" id="90262"/>
    <lineage>
        <taxon>Eukaryota</taxon>
        <taxon>Fungi</taxon>
        <taxon>Fungi incertae sedis</taxon>
        <taxon>Mucoromycota</taxon>
        <taxon>Mucoromycotina</taxon>
        <taxon>Mucoromycetes</taxon>
        <taxon>Mucorales</taxon>
        <taxon>Cunninghamellaceae</taxon>
        <taxon>Absidia</taxon>
    </lineage>
</organism>
<gene>
    <name evidence="2" type="ORF">BCR42DRAFT_408018</name>
</gene>
<sequence>MTTLPSPPLSPVDAPYTSTKLMTSPTRRGYRKEHHRHPERRRDTFELLQALVIEHQRLEQQEYETMLKQAPSISCRTPTKLPKGILVNTSNREHNDSEVNAQQTSQLRPSTRTNNKAELTLNDSHSLSRDKDHFCPTIPPSSIPATERSPPRSSKIAFALSPPITPSSSSLSSSSAIARPYSSSPSPLSSSYSSPVSSSSSSPSQAPRHSVVRFSVNPPKIYRYPKLPGNQEI</sequence>
<feature type="compositionally biased region" description="Polar residues" evidence="1">
    <location>
        <begin position="16"/>
        <end position="26"/>
    </location>
</feature>
<accession>A0A1X2IT42</accession>
<feature type="compositionally biased region" description="Low complexity" evidence="1">
    <location>
        <begin position="160"/>
        <end position="204"/>
    </location>
</feature>
<evidence type="ECO:0000313" key="2">
    <source>
        <dbReference type="EMBL" id="ORZ21664.1"/>
    </source>
</evidence>
<feature type="compositionally biased region" description="Pro residues" evidence="1">
    <location>
        <begin position="1"/>
        <end position="10"/>
    </location>
</feature>
<comment type="caution">
    <text evidence="2">The sequence shown here is derived from an EMBL/GenBank/DDBJ whole genome shotgun (WGS) entry which is preliminary data.</text>
</comment>